<reference evidence="8 9" key="2">
    <citation type="journal article" date="2021" name="Syst. Appl. Microbiol.">
        <title>Phylogenetic classification of ten novel species belonging to the genus Bifidobacterium comprising B. phasiani sp. nov., B. pongonis sp. nov., B. saguinibicoloris sp. nov., B. colobi sp. nov., B. simiiventris sp. nov., B. santillanense sp. nov., B. miconis sp. nov., B. amazonense sp. nov., B. pluvialisilvae sp. nov., and B. miconisargentati sp. nov.</title>
        <authorList>
            <person name="Lugli G.A."/>
            <person name="Calvete-Torre I."/>
            <person name="Alessandri G."/>
            <person name="Milani C."/>
            <person name="Turroni F."/>
            <person name="Laiolo P."/>
            <person name="Ossiprandi M.C."/>
            <person name="Margolles A."/>
            <person name="Ruiz L."/>
            <person name="Ventura M."/>
        </authorList>
    </citation>
    <scope>NUCLEOTIDE SEQUENCE [LARGE SCALE GENOMIC DNA]</scope>
    <source>
        <strain evidence="8 9">MA1</strain>
    </source>
</reference>
<dbReference type="Gene3D" id="2.60.40.1080">
    <property type="match status" value="1"/>
</dbReference>
<dbReference type="InterPro" id="IPR013783">
    <property type="entry name" value="Ig-like_fold"/>
</dbReference>
<keyword evidence="4" id="KW-0572">Peptidoglycan-anchor</keyword>
<dbReference type="Pfam" id="PF17802">
    <property type="entry name" value="SpaA"/>
    <property type="match status" value="3"/>
</dbReference>
<evidence type="ECO:0000256" key="3">
    <source>
        <dbReference type="ARBA" id="ARBA00022729"/>
    </source>
</evidence>
<dbReference type="InterPro" id="IPR019931">
    <property type="entry name" value="LPXTG_anchor"/>
</dbReference>
<dbReference type="EMBL" id="JAFEJT020000039">
    <property type="protein sequence ID" value="MCH9276445.1"/>
    <property type="molecule type" value="Genomic_DNA"/>
</dbReference>
<dbReference type="Pfam" id="PF02368">
    <property type="entry name" value="Big_2"/>
    <property type="match status" value="1"/>
</dbReference>
<dbReference type="InterPro" id="IPR003343">
    <property type="entry name" value="Big_2"/>
</dbReference>
<evidence type="ECO:0000256" key="2">
    <source>
        <dbReference type="ARBA" id="ARBA00022525"/>
    </source>
</evidence>
<keyword evidence="2" id="KW-0964">Secreted</keyword>
<keyword evidence="6" id="KW-0812">Transmembrane</keyword>
<dbReference type="NCBIfam" id="TIGR04215">
    <property type="entry name" value="choice_anch_A"/>
    <property type="match status" value="1"/>
</dbReference>
<evidence type="ECO:0000313" key="9">
    <source>
        <dbReference type="Proteomes" id="UP000710815"/>
    </source>
</evidence>
<feature type="region of interest" description="Disordered" evidence="5">
    <location>
        <begin position="1000"/>
        <end position="1047"/>
    </location>
</feature>
<evidence type="ECO:0000256" key="5">
    <source>
        <dbReference type="SAM" id="MobiDB-lite"/>
    </source>
</evidence>
<feature type="compositionally biased region" description="Acidic residues" evidence="5">
    <location>
        <begin position="1005"/>
        <end position="1019"/>
    </location>
</feature>
<feature type="compositionally biased region" description="Acidic residues" evidence="5">
    <location>
        <begin position="1031"/>
        <end position="1040"/>
    </location>
</feature>
<keyword evidence="3" id="KW-0732">Signal</keyword>
<comment type="caution">
    <text evidence="8">The sequence shown here is derived from an EMBL/GenBank/DDBJ whole genome shotgun (WGS) entry which is preliminary data.</text>
</comment>
<name>A0ABS9VWG1_9BIFI</name>
<organism evidence="8 9">
    <name type="scientific">Bifidobacterium amazonense</name>
    <dbReference type="NCBI Taxonomy" id="2809027"/>
    <lineage>
        <taxon>Bacteria</taxon>
        <taxon>Bacillati</taxon>
        <taxon>Actinomycetota</taxon>
        <taxon>Actinomycetes</taxon>
        <taxon>Bifidobacteriales</taxon>
        <taxon>Bifidobacteriaceae</taxon>
        <taxon>Bifidobacterium</taxon>
    </lineage>
</organism>
<evidence type="ECO:0000259" key="7">
    <source>
        <dbReference type="PROSITE" id="PS50847"/>
    </source>
</evidence>
<evidence type="ECO:0000256" key="1">
    <source>
        <dbReference type="ARBA" id="ARBA00022512"/>
    </source>
</evidence>
<keyword evidence="6" id="KW-0472">Membrane</keyword>
<feature type="region of interest" description="Disordered" evidence="5">
    <location>
        <begin position="734"/>
        <end position="755"/>
    </location>
</feature>
<protein>
    <submittedName>
        <fullName evidence="8">Ig-like domain-containing protein</fullName>
    </submittedName>
</protein>
<dbReference type="Pfam" id="PF00746">
    <property type="entry name" value="Gram_pos_anchor"/>
    <property type="match status" value="1"/>
</dbReference>
<feature type="region of interest" description="Disordered" evidence="5">
    <location>
        <begin position="1317"/>
        <end position="1339"/>
    </location>
</feature>
<feature type="domain" description="Gram-positive cocci surface proteins LPxTG" evidence="7">
    <location>
        <begin position="1338"/>
        <end position="1373"/>
    </location>
</feature>
<dbReference type="Proteomes" id="UP000710815">
    <property type="component" value="Unassembled WGS sequence"/>
</dbReference>
<keyword evidence="6" id="KW-1133">Transmembrane helix</keyword>
<gene>
    <name evidence="8" type="ORF">JS533_009230</name>
</gene>
<dbReference type="SUPFAM" id="SSF49373">
    <property type="entry name" value="Invasin/intimin cell-adhesion fragments"/>
    <property type="match status" value="1"/>
</dbReference>
<feature type="compositionally biased region" description="Polar residues" evidence="5">
    <location>
        <begin position="735"/>
        <end position="744"/>
    </location>
</feature>
<dbReference type="PROSITE" id="PS50847">
    <property type="entry name" value="GRAM_POS_ANCHORING"/>
    <property type="match status" value="1"/>
</dbReference>
<evidence type="ECO:0000313" key="8">
    <source>
        <dbReference type="EMBL" id="MCH9276445.1"/>
    </source>
</evidence>
<sequence length="1373" mass="144542">MMLGTALTGIITSPIAAYADNGFADGAFAETTTQSMGTEANPSKDRDPSAATWVGGDMFVGKRPANSTVNDSSQNNLMNANGPDGSYAVEAEGLTVVNGKLLLNPLKNSWAKINEGGITGGGFRFGIVGFGTQFRPAEGSTALVVGGNSDTVIDSGSGATAKVKAWTRSGFIKGHSHQASLAGSKSGVWNHDNYDSIRQEDGASVSWNAPDDNLDNVSVKTADNSEATTKKFSEENFWQDYVVDDISEPLSHLTATGTVSVDKADTNTVTRHKYNNSSVNYNFNYNDDTKTGTGRGIANGEEYTNREKLITFTGSGTASMEVFTLNASDLSDYIGGTRYRGIAFKFENIADDASIVINVKPDATNKNISFHTGWKFYWGNTQISDGYFDGATQEVKSLYAKAAQKILWNFYDTDNLTIYGGVANEDGSDNTKKITQDDPAAAMMGSIIVKSESSNTNGNFESHVSTNGRVYTEGDFSMYNPYVAWNFTGNLFDGNSSSVLDMDQERHNFPWNGSYKPSGASIKWSKSDADGKSLGGTTWSVYGTYAEAVKANGTPILTVTDNGYYDADKSDGEFQIDGLKTNATYYIKEVSAGTGYQLNTNIYYVATGNASSASTVTQSVTQTNGTFQYGTADMTDNKIINRTSGREVAWKKVDDSTKELLEGSAWQIKRTDTGAAETDVWNVTDATGAQAATGVTIASDTTELAVGGSATLTAKVTPDNASQKVTWKFVDENGADTTPSNAQLSPKDDSSATIVSPSGSTAGTVYVVACSVSNTSVCSDKKQIDVKIVSAQSLTVTDSSDVEVTDGTAITVAQGDQLSYTATVSPTTVPISWSSSNDSVATVDSKQSSGTSTATVTMHAIGSATITVTAGDKKVSFTVTTPSTTVYFKKSLVNWSNYYLYYDGGGSEWQFAQMTGTCGDYVYVTIPKATSGKNFLLRDRASKDGSDGWFKGNGGSNFTFTGNMVQVVEAYNNFQGLTAPSGCTATAAASAATAADVASAQSDETAADDDSVGSDDWSDGEAAVSPIADETAGEAVDETDASQSGDVADGQSEAVTAAGKAASCTASDGTVSDGKVMPGVKCDVDTVAGQFKVDGLEAGTYLLHEITAPDGYTINKTVYQFTIDGNGNVTWDGGWPSEDDVTDQSQFDTQLTPGTDNAIGDTPTEITWYKVSSTDTSDTPKYLKGAQWKLTLKATTTDGTDTVYCVVDGNGAVANKSDGGTTCDGTQLDDLDPKSGKRTTESDGIIYLKGLKFGTYTLVETVAPEGYDLSKTVYTFTIKDSTTGTVQIYRPAAAASSVSSDAMAEGGSLSDSGIMPLSSDEEEPVTGNKIPNTPGVELPATGGEGSTFLLRSGAVMVIMAALGLAFMARRRRS</sequence>
<reference evidence="8 9" key="1">
    <citation type="journal article" date="2021" name="Environ. Microbiol.">
        <title>Genetic insights into the dark matter of the mammalian gut microbiota through targeted genome reconstruction.</title>
        <authorList>
            <person name="Lugli G.A."/>
            <person name="Alessandri G."/>
            <person name="Milani C."/>
            <person name="Viappiani A."/>
            <person name="Fontana F."/>
            <person name="Tarracchini C."/>
            <person name="Mancabelli L."/>
            <person name="Argentini C."/>
            <person name="Ruiz L."/>
            <person name="Margolles A."/>
            <person name="van Sinderen D."/>
            <person name="Turroni F."/>
            <person name="Ventura M."/>
        </authorList>
    </citation>
    <scope>NUCLEOTIDE SEQUENCE [LARGE SCALE GENOMIC DNA]</scope>
    <source>
        <strain evidence="8 9">MA1</strain>
    </source>
</reference>
<dbReference type="InterPro" id="IPR026588">
    <property type="entry name" value="Choice_anch_A"/>
</dbReference>
<dbReference type="SMART" id="SM00635">
    <property type="entry name" value="BID_2"/>
    <property type="match status" value="2"/>
</dbReference>
<evidence type="ECO:0000256" key="6">
    <source>
        <dbReference type="SAM" id="Phobius"/>
    </source>
</evidence>
<dbReference type="Gene3D" id="2.60.40.10">
    <property type="entry name" value="Immunoglobulins"/>
    <property type="match status" value="3"/>
</dbReference>
<dbReference type="InterPro" id="IPR008964">
    <property type="entry name" value="Invasin/intimin_cell_adhesion"/>
</dbReference>
<proteinExistence type="predicted"/>
<dbReference type="InterPro" id="IPR041033">
    <property type="entry name" value="SpaA_PFL_dom_1"/>
</dbReference>
<accession>A0ABS9VWG1</accession>
<feature type="transmembrane region" description="Helical" evidence="6">
    <location>
        <begin position="1348"/>
        <end position="1368"/>
    </location>
</feature>
<keyword evidence="1" id="KW-0134">Cell wall</keyword>
<evidence type="ECO:0000256" key="4">
    <source>
        <dbReference type="ARBA" id="ARBA00023088"/>
    </source>
</evidence>
<keyword evidence="9" id="KW-1185">Reference proteome</keyword>
<dbReference type="RefSeq" id="WP_241514128.1">
    <property type="nucleotide sequence ID" value="NZ_JAFEJT020000039.1"/>
</dbReference>